<evidence type="ECO:0000313" key="4">
    <source>
        <dbReference type="EMBL" id="KIV94292.1"/>
    </source>
</evidence>
<protein>
    <recommendedName>
        <fullName evidence="6">WSC domain-containing protein</fullName>
    </recommendedName>
</protein>
<dbReference type="EMBL" id="KN847521">
    <property type="protein sequence ID" value="KIV94292.1"/>
    <property type="molecule type" value="Genomic_DNA"/>
</dbReference>
<dbReference type="RefSeq" id="XP_016225866.1">
    <property type="nucleotide sequence ID" value="XM_016366348.1"/>
</dbReference>
<feature type="signal peptide" evidence="3">
    <location>
        <begin position="1"/>
        <end position="27"/>
    </location>
</feature>
<organism evidence="4 5">
    <name type="scientific">Exophiala mesophila</name>
    <name type="common">Black yeast-like fungus</name>
    <dbReference type="NCBI Taxonomy" id="212818"/>
    <lineage>
        <taxon>Eukaryota</taxon>
        <taxon>Fungi</taxon>
        <taxon>Dikarya</taxon>
        <taxon>Ascomycota</taxon>
        <taxon>Pezizomycotina</taxon>
        <taxon>Eurotiomycetes</taxon>
        <taxon>Chaetothyriomycetidae</taxon>
        <taxon>Chaetothyriales</taxon>
        <taxon>Herpotrichiellaceae</taxon>
        <taxon>Exophiala</taxon>
    </lineage>
</organism>
<dbReference type="HOGENOM" id="CLU_773948_0_0_1"/>
<dbReference type="OrthoDB" id="5426355at2759"/>
<evidence type="ECO:0008006" key="6">
    <source>
        <dbReference type="Google" id="ProtNLM"/>
    </source>
</evidence>
<feature type="compositionally biased region" description="Basic and acidic residues" evidence="1">
    <location>
        <begin position="330"/>
        <end position="356"/>
    </location>
</feature>
<name>A0A0D1ZI32_EXOME</name>
<feature type="region of interest" description="Disordered" evidence="1">
    <location>
        <begin position="204"/>
        <end position="356"/>
    </location>
</feature>
<evidence type="ECO:0000256" key="2">
    <source>
        <dbReference type="SAM" id="Phobius"/>
    </source>
</evidence>
<keyword evidence="2" id="KW-0812">Transmembrane</keyword>
<dbReference type="VEuPathDB" id="FungiDB:PV10_02074"/>
<feature type="compositionally biased region" description="Basic residues" evidence="1">
    <location>
        <begin position="260"/>
        <end position="273"/>
    </location>
</feature>
<accession>A0A0D1ZI32</accession>
<dbReference type="GeneID" id="27319919"/>
<evidence type="ECO:0000256" key="3">
    <source>
        <dbReference type="SAM" id="SignalP"/>
    </source>
</evidence>
<reference evidence="4 5" key="1">
    <citation type="submission" date="2015-01" db="EMBL/GenBank/DDBJ databases">
        <title>The Genome Sequence of Exophiala mesophila CBS40295.</title>
        <authorList>
            <consortium name="The Broad Institute Genomics Platform"/>
            <person name="Cuomo C."/>
            <person name="de Hoog S."/>
            <person name="Gorbushina A."/>
            <person name="Stielow B."/>
            <person name="Teixiera M."/>
            <person name="Abouelleil A."/>
            <person name="Chapman S.B."/>
            <person name="Priest M."/>
            <person name="Young S.K."/>
            <person name="Wortman J."/>
            <person name="Nusbaum C."/>
            <person name="Birren B."/>
        </authorList>
    </citation>
    <scope>NUCLEOTIDE SEQUENCE [LARGE SCALE GENOMIC DNA]</scope>
    <source>
        <strain evidence="4 5">CBS 40295</strain>
    </source>
</reference>
<dbReference type="AlphaFoldDB" id="A0A0D1ZI32"/>
<dbReference type="OMA" id="WILMVAI"/>
<keyword evidence="2" id="KW-0472">Membrane</keyword>
<sequence>MYSTDSARPTWAICAIISLFLSNLGFAQNFVPTTPSSTFPACAVSCTVLLQAQTLCLPPNVAAAANINYEMCFCQSNLLTALYSTPDAICAAECQAANDRALLQTWYRSFCSSVGQGIDPVSTAPAPTATQSVVVVTVTSTSSSPGSLATEGATASTPAPVSNQSWIQGHWRWILMVAILIVGLGLLAWLLIWLKKRHRRKVDERRAAASGFPTAAEKREGAQSATRELWGPHQHMNYTHGIDGPNTERVVGSGALAARDKRHRRRSRSKRHRESRDPSQTSHNRPSASRRESSRGKARAVASTEPVASDIDLAGRDRSRSRPRRNPNSDIERGPNSDHQRRLREVRGARRNHDPT</sequence>
<feature type="chain" id="PRO_5002237774" description="WSC domain-containing protein" evidence="3">
    <location>
        <begin position="28"/>
        <end position="356"/>
    </location>
</feature>
<gene>
    <name evidence="4" type="ORF">PV10_02074</name>
</gene>
<keyword evidence="5" id="KW-1185">Reference proteome</keyword>
<keyword evidence="2" id="KW-1133">Transmembrane helix</keyword>
<keyword evidence="3" id="KW-0732">Signal</keyword>
<evidence type="ECO:0000313" key="5">
    <source>
        <dbReference type="Proteomes" id="UP000054302"/>
    </source>
</evidence>
<feature type="compositionally biased region" description="Polar residues" evidence="1">
    <location>
        <begin position="278"/>
        <end position="287"/>
    </location>
</feature>
<feature type="transmembrane region" description="Helical" evidence="2">
    <location>
        <begin position="171"/>
        <end position="194"/>
    </location>
</feature>
<proteinExistence type="predicted"/>
<dbReference type="Proteomes" id="UP000054302">
    <property type="component" value="Unassembled WGS sequence"/>
</dbReference>
<evidence type="ECO:0000256" key="1">
    <source>
        <dbReference type="SAM" id="MobiDB-lite"/>
    </source>
</evidence>